<keyword evidence="1" id="KW-0677">Repeat</keyword>
<keyword evidence="3" id="KW-0611">Plant defense</keyword>
<dbReference type="EMBL" id="SMOL01000781">
    <property type="protein sequence ID" value="KAB2595474.1"/>
    <property type="molecule type" value="Genomic_DNA"/>
</dbReference>
<protein>
    <submittedName>
        <fullName evidence="5">Disease resistance RPP8-like protein 2-like</fullName>
    </submittedName>
</protein>
<evidence type="ECO:0000313" key="5">
    <source>
        <dbReference type="EMBL" id="KAB2595474.1"/>
    </source>
</evidence>
<keyword evidence="2" id="KW-0547">Nucleotide-binding</keyword>
<evidence type="ECO:0000256" key="1">
    <source>
        <dbReference type="ARBA" id="ARBA00022737"/>
    </source>
</evidence>
<sequence>MVVAAVPYAVQILGGFIVQEGRFLCRISDKVKISQNRLQLLRGFLGEADARQQDVETVRIWVAEIRNAACDLEEMSQISTSYLIVI</sequence>
<dbReference type="InterPro" id="IPR041118">
    <property type="entry name" value="Rx_N"/>
</dbReference>
<dbReference type="Pfam" id="PF18052">
    <property type="entry name" value="Rx_N"/>
    <property type="match status" value="1"/>
</dbReference>
<dbReference type="GO" id="GO:0006952">
    <property type="term" value="P:defense response"/>
    <property type="evidence" value="ECO:0007669"/>
    <property type="project" value="UniProtKB-KW"/>
</dbReference>
<dbReference type="AlphaFoldDB" id="A0A5N5FAB9"/>
<dbReference type="GO" id="GO:0000166">
    <property type="term" value="F:nucleotide binding"/>
    <property type="evidence" value="ECO:0007669"/>
    <property type="project" value="UniProtKB-KW"/>
</dbReference>
<accession>A0A5N5FAB9</accession>
<organism evidence="5 6">
    <name type="scientific">Pyrus ussuriensis x Pyrus communis</name>
    <dbReference type="NCBI Taxonomy" id="2448454"/>
    <lineage>
        <taxon>Eukaryota</taxon>
        <taxon>Viridiplantae</taxon>
        <taxon>Streptophyta</taxon>
        <taxon>Embryophyta</taxon>
        <taxon>Tracheophyta</taxon>
        <taxon>Spermatophyta</taxon>
        <taxon>Magnoliopsida</taxon>
        <taxon>eudicotyledons</taxon>
        <taxon>Gunneridae</taxon>
        <taxon>Pentapetalae</taxon>
        <taxon>rosids</taxon>
        <taxon>fabids</taxon>
        <taxon>Rosales</taxon>
        <taxon>Rosaceae</taxon>
        <taxon>Amygdaloideae</taxon>
        <taxon>Maleae</taxon>
        <taxon>Pyrus</taxon>
    </lineage>
</organism>
<reference evidence="5 6" key="3">
    <citation type="submission" date="2019-11" db="EMBL/GenBank/DDBJ databases">
        <title>A de novo genome assembly of a pear dwarfing rootstock.</title>
        <authorList>
            <person name="Wang F."/>
            <person name="Wang J."/>
            <person name="Li S."/>
            <person name="Zhang Y."/>
            <person name="Fang M."/>
            <person name="Ma L."/>
            <person name="Zhao Y."/>
            <person name="Jiang S."/>
        </authorList>
    </citation>
    <scope>NUCLEOTIDE SEQUENCE [LARGE SCALE GENOMIC DNA]</scope>
    <source>
        <strain evidence="5">S2</strain>
        <tissue evidence="5">Leaf</tissue>
    </source>
</reference>
<dbReference type="Gene3D" id="1.20.5.4130">
    <property type="match status" value="1"/>
</dbReference>
<reference evidence="5 6" key="1">
    <citation type="submission" date="2019-09" db="EMBL/GenBank/DDBJ databases">
        <authorList>
            <person name="Ou C."/>
        </authorList>
    </citation>
    <scope>NUCLEOTIDE SEQUENCE [LARGE SCALE GENOMIC DNA]</scope>
    <source>
        <strain evidence="5">S2</strain>
        <tissue evidence="5">Leaf</tissue>
    </source>
</reference>
<evidence type="ECO:0000259" key="4">
    <source>
        <dbReference type="Pfam" id="PF18052"/>
    </source>
</evidence>
<evidence type="ECO:0000256" key="3">
    <source>
        <dbReference type="ARBA" id="ARBA00022821"/>
    </source>
</evidence>
<comment type="caution">
    <text evidence="5">The sequence shown here is derived from an EMBL/GenBank/DDBJ whole genome shotgun (WGS) entry which is preliminary data.</text>
</comment>
<reference evidence="6" key="2">
    <citation type="submission" date="2019-10" db="EMBL/GenBank/DDBJ databases">
        <title>A de novo genome assembly of a pear dwarfing rootstock.</title>
        <authorList>
            <person name="Wang F."/>
            <person name="Wang J."/>
            <person name="Li S."/>
            <person name="Zhang Y."/>
            <person name="Fang M."/>
            <person name="Ma L."/>
            <person name="Zhao Y."/>
            <person name="Jiang S."/>
        </authorList>
    </citation>
    <scope>NUCLEOTIDE SEQUENCE [LARGE SCALE GENOMIC DNA]</scope>
</reference>
<gene>
    <name evidence="5" type="ORF">D8674_030924</name>
</gene>
<name>A0A5N5FAB9_9ROSA</name>
<evidence type="ECO:0000313" key="6">
    <source>
        <dbReference type="Proteomes" id="UP000327157"/>
    </source>
</evidence>
<proteinExistence type="predicted"/>
<dbReference type="OrthoDB" id="10497196at2759"/>
<evidence type="ECO:0000256" key="2">
    <source>
        <dbReference type="ARBA" id="ARBA00022741"/>
    </source>
</evidence>
<feature type="domain" description="Disease resistance N-terminal" evidence="4">
    <location>
        <begin position="6"/>
        <end position="74"/>
    </location>
</feature>
<keyword evidence="6" id="KW-1185">Reference proteome</keyword>
<dbReference type="Proteomes" id="UP000327157">
    <property type="component" value="Chromosome 7"/>
</dbReference>